<sequence>MDHSTVVFKGKAVEIKKDGLTVFRIDEAWKGVNTQQFEIYDNGWDPFIKDTVYLVFGSVQEGKLRMNLCGRTGPWDHAREAAMKDSGIKSIKPDPIMEAEQPKQQMGNTLPATIVIIAVALLLLVLVVLIRRKRMRRQ</sequence>
<accession>A0A2R5ET71</accession>
<evidence type="ECO:0000256" key="1">
    <source>
        <dbReference type="SAM" id="Phobius"/>
    </source>
</evidence>
<evidence type="ECO:0000313" key="2">
    <source>
        <dbReference type="EMBL" id="GBG09747.1"/>
    </source>
</evidence>
<proteinExistence type="predicted"/>
<dbReference type="Proteomes" id="UP000245202">
    <property type="component" value="Unassembled WGS sequence"/>
</dbReference>
<feature type="transmembrane region" description="Helical" evidence="1">
    <location>
        <begin position="110"/>
        <end position="130"/>
    </location>
</feature>
<keyword evidence="1" id="KW-1133">Transmembrane helix</keyword>
<comment type="caution">
    <text evidence="2">The sequence shown here is derived from an EMBL/GenBank/DDBJ whole genome shotgun (WGS) entry which is preliminary data.</text>
</comment>
<keyword evidence="1" id="KW-0472">Membrane</keyword>
<dbReference type="InterPro" id="IPR008993">
    <property type="entry name" value="TIMP-like_OB-fold"/>
</dbReference>
<dbReference type="SUPFAM" id="SSF50242">
    <property type="entry name" value="TIMP-like"/>
    <property type="match status" value="1"/>
</dbReference>
<keyword evidence="3" id="KW-1185">Reference proteome</keyword>
<keyword evidence="1" id="KW-0812">Transmembrane</keyword>
<name>A0A2R5ET71_9BACL</name>
<protein>
    <submittedName>
        <fullName evidence="2">Uncharacterized protein</fullName>
    </submittedName>
</protein>
<gene>
    <name evidence="2" type="ORF">PAT3040_04408</name>
</gene>
<reference evidence="2 3" key="1">
    <citation type="submission" date="2017-08" db="EMBL/GenBank/DDBJ databases">
        <title>Substantial Increase in Enzyme Production by Combined Drug-Resistance Mutations in Paenibacillus agaridevorans.</title>
        <authorList>
            <person name="Tanaka Y."/>
            <person name="Funane K."/>
            <person name="Hosaka T."/>
            <person name="Shiwa Y."/>
            <person name="Fujita N."/>
            <person name="Miyazaki T."/>
            <person name="Yoshikawa H."/>
            <person name="Murakami K."/>
            <person name="Kasahara K."/>
            <person name="Inaoka T."/>
            <person name="Hiraga Y."/>
            <person name="Ochi K."/>
        </authorList>
    </citation>
    <scope>NUCLEOTIDE SEQUENCE [LARGE SCALE GENOMIC DNA]</scope>
    <source>
        <strain evidence="2 3">T-3040</strain>
    </source>
</reference>
<organism evidence="2 3">
    <name type="scientific">Paenibacillus agaridevorans</name>
    <dbReference type="NCBI Taxonomy" id="171404"/>
    <lineage>
        <taxon>Bacteria</taxon>
        <taxon>Bacillati</taxon>
        <taxon>Bacillota</taxon>
        <taxon>Bacilli</taxon>
        <taxon>Bacillales</taxon>
        <taxon>Paenibacillaceae</taxon>
        <taxon>Paenibacillus</taxon>
    </lineage>
</organism>
<dbReference type="EMBL" id="BDQX01000255">
    <property type="protein sequence ID" value="GBG09747.1"/>
    <property type="molecule type" value="Genomic_DNA"/>
</dbReference>
<dbReference type="AlphaFoldDB" id="A0A2R5ET71"/>
<evidence type="ECO:0000313" key="3">
    <source>
        <dbReference type="Proteomes" id="UP000245202"/>
    </source>
</evidence>